<sequence length="288" mass="33632">MEHIRDAIEKQKKNFILHNIVRLREMIRYLPQKKLDLFREIPFLIHVNSPEFPAYVKSAGDIFGVWNFENSGFAKDISTKNPHAAKLMKMPVNDPAVQAIYHIGSLGTFTQSAKSDFDFWIIIDRSRFDNNRFNALQEKLNLIIIYSRRQYSQEVSFFLHDAHNLINNQFDEGDEDEIITVPKMLIKEEFYRTFIMVSGRIPLWAVIPTDLDDETCMIWKKHALENREFIDLGMLKGIPIDEIQRGLLWQICKAPYDPVKSLIKATVTASYIEFPDKKNQIQGFFVTA</sequence>
<dbReference type="EC" id="4.6.1.1" evidence="2"/>
<dbReference type="InterPro" id="IPR024685">
    <property type="entry name" value="Adenylate_cyclase_1_N"/>
</dbReference>
<dbReference type="InterPro" id="IPR000274">
    <property type="entry name" value="Adenylate_cyclase_1"/>
</dbReference>
<dbReference type="Pfam" id="PF12633">
    <property type="entry name" value="Adenyl_cycl_N"/>
    <property type="match status" value="1"/>
</dbReference>
<dbReference type="Proteomes" id="UP000191931">
    <property type="component" value="Unassembled WGS sequence"/>
</dbReference>
<keyword evidence="3" id="KW-1185">Reference proteome</keyword>
<dbReference type="GO" id="GO:0006171">
    <property type="term" value="P:cAMP biosynthetic process"/>
    <property type="evidence" value="ECO:0007669"/>
    <property type="project" value="InterPro"/>
</dbReference>
<dbReference type="PANTHER" id="PTHR38760">
    <property type="entry name" value="ADENYLATE CYCLASE"/>
    <property type="match status" value="1"/>
</dbReference>
<dbReference type="STRING" id="1246637.MTBBW1_2160004"/>
<keyword evidence="2" id="KW-0456">Lyase</keyword>
<evidence type="ECO:0000313" key="2">
    <source>
        <dbReference type="EMBL" id="SLM30224.1"/>
    </source>
</evidence>
<evidence type="ECO:0000313" key="3">
    <source>
        <dbReference type="Proteomes" id="UP000191931"/>
    </source>
</evidence>
<dbReference type="PANTHER" id="PTHR38760:SF1">
    <property type="entry name" value="ADENYLATE CYCLASE"/>
    <property type="match status" value="1"/>
</dbReference>
<protein>
    <submittedName>
        <fullName evidence="2">Adenylate cyclase</fullName>
        <ecNumber evidence="2">4.6.1.1</ecNumber>
    </submittedName>
</protein>
<dbReference type="GO" id="GO:0004016">
    <property type="term" value="F:adenylate cyclase activity"/>
    <property type="evidence" value="ECO:0007669"/>
    <property type="project" value="UniProtKB-EC"/>
</dbReference>
<dbReference type="OrthoDB" id="5436892at2"/>
<feature type="domain" description="Adenylate cyclase class-I N-terminal" evidence="1">
    <location>
        <begin position="9"/>
        <end position="204"/>
    </location>
</feature>
<dbReference type="RefSeq" id="WP_080807929.1">
    <property type="nucleotide sequence ID" value="NZ_LT828559.1"/>
</dbReference>
<accession>A0A1W1HCK2</accession>
<evidence type="ECO:0000259" key="1">
    <source>
        <dbReference type="Pfam" id="PF12633"/>
    </source>
</evidence>
<dbReference type="EMBL" id="FWEV01000131">
    <property type="protein sequence ID" value="SLM30224.1"/>
    <property type="molecule type" value="Genomic_DNA"/>
</dbReference>
<proteinExistence type="predicted"/>
<gene>
    <name evidence="2" type="ORF">MTBBW1_2160004</name>
</gene>
<dbReference type="AlphaFoldDB" id="A0A1W1HCK2"/>
<name>A0A1W1HCK2_9BACT</name>
<reference evidence="2 3" key="1">
    <citation type="submission" date="2017-03" db="EMBL/GenBank/DDBJ databases">
        <authorList>
            <person name="Afonso C.L."/>
            <person name="Miller P.J."/>
            <person name="Scott M.A."/>
            <person name="Spackman E."/>
            <person name="Goraichik I."/>
            <person name="Dimitrov K.M."/>
            <person name="Suarez D.L."/>
            <person name="Swayne D.E."/>
        </authorList>
    </citation>
    <scope>NUCLEOTIDE SEQUENCE [LARGE SCALE GENOMIC DNA]</scope>
    <source>
        <strain evidence="2">PRJEB14757</strain>
    </source>
</reference>
<organism evidence="2 3">
    <name type="scientific">Desulfamplus magnetovallimortis</name>
    <dbReference type="NCBI Taxonomy" id="1246637"/>
    <lineage>
        <taxon>Bacteria</taxon>
        <taxon>Pseudomonadati</taxon>
        <taxon>Thermodesulfobacteriota</taxon>
        <taxon>Desulfobacteria</taxon>
        <taxon>Desulfobacterales</taxon>
        <taxon>Desulfobacteraceae</taxon>
        <taxon>Desulfamplus</taxon>
    </lineage>
</organism>